<evidence type="ECO:0000313" key="2">
    <source>
        <dbReference type="Proteomes" id="UP000176998"/>
    </source>
</evidence>
<proteinExistence type="predicted"/>
<gene>
    <name evidence="1" type="ORF">CORC01_02585</name>
</gene>
<dbReference type="AlphaFoldDB" id="A0A1G4BL15"/>
<organism evidence="1 2">
    <name type="scientific">Colletotrichum orchidophilum</name>
    <dbReference type="NCBI Taxonomy" id="1209926"/>
    <lineage>
        <taxon>Eukaryota</taxon>
        <taxon>Fungi</taxon>
        <taxon>Dikarya</taxon>
        <taxon>Ascomycota</taxon>
        <taxon>Pezizomycotina</taxon>
        <taxon>Sordariomycetes</taxon>
        <taxon>Hypocreomycetidae</taxon>
        <taxon>Glomerellales</taxon>
        <taxon>Glomerellaceae</taxon>
        <taxon>Colletotrichum</taxon>
    </lineage>
</organism>
<keyword evidence="2" id="KW-1185">Reference proteome</keyword>
<accession>A0A1G4BL15</accession>
<dbReference type="GeneID" id="34555745"/>
<evidence type="ECO:0000313" key="1">
    <source>
        <dbReference type="EMBL" id="OHF02006.1"/>
    </source>
</evidence>
<dbReference type="EMBL" id="MJBS01000015">
    <property type="protein sequence ID" value="OHF02006.1"/>
    <property type="molecule type" value="Genomic_DNA"/>
</dbReference>
<name>A0A1G4BL15_9PEZI</name>
<protein>
    <submittedName>
        <fullName evidence="1">Uncharacterized protein</fullName>
    </submittedName>
</protein>
<comment type="caution">
    <text evidence="1">The sequence shown here is derived from an EMBL/GenBank/DDBJ whole genome shotgun (WGS) entry which is preliminary data.</text>
</comment>
<dbReference type="RefSeq" id="XP_022479148.1">
    <property type="nucleotide sequence ID" value="XM_022614235.1"/>
</dbReference>
<reference evidence="1 2" key="1">
    <citation type="submission" date="2016-09" db="EMBL/GenBank/DDBJ databases">
        <authorList>
            <person name="Capua I."/>
            <person name="De Benedictis P."/>
            <person name="Joannis T."/>
            <person name="Lombin L.H."/>
            <person name="Cattoli G."/>
        </authorList>
    </citation>
    <scope>NUCLEOTIDE SEQUENCE [LARGE SCALE GENOMIC DNA]</scope>
    <source>
        <strain evidence="1 2">IMI 309357</strain>
    </source>
</reference>
<sequence>MVASDPRLFSICAIITFLSPFPVSLPPTRWNGCAASRKSTFICLDSHDLNAPRPSFQFTLPCLRMEDQGCHHSWMSPSPASAPSGR</sequence>
<dbReference type="Proteomes" id="UP000176998">
    <property type="component" value="Unassembled WGS sequence"/>
</dbReference>